<organism evidence="1 2">
    <name type="scientific">Mycolicibacillus trivialis</name>
    <dbReference type="NCBI Taxonomy" id="1798"/>
    <lineage>
        <taxon>Bacteria</taxon>
        <taxon>Bacillati</taxon>
        <taxon>Actinomycetota</taxon>
        <taxon>Actinomycetes</taxon>
        <taxon>Mycobacteriales</taxon>
        <taxon>Mycobacteriaceae</taxon>
        <taxon>Mycolicibacillus</taxon>
    </lineage>
</organism>
<dbReference type="OrthoDB" id="5138986at2"/>
<dbReference type="Gene3D" id="1.10.620.20">
    <property type="entry name" value="Ribonucleotide Reductase, subunit A"/>
    <property type="match status" value="1"/>
</dbReference>
<dbReference type="Proteomes" id="UP000193090">
    <property type="component" value="Unassembled WGS sequence"/>
</dbReference>
<dbReference type="EMBL" id="LQPZ01000017">
    <property type="protein sequence ID" value="ORX05668.1"/>
    <property type="molecule type" value="Genomic_DNA"/>
</dbReference>
<keyword evidence="2" id="KW-1185">Reference proteome</keyword>
<comment type="caution">
    <text evidence="1">The sequence shown here is derived from an EMBL/GenBank/DDBJ whole genome shotgun (WGS) entry which is preliminary data.</text>
</comment>
<evidence type="ECO:0000313" key="1">
    <source>
        <dbReference type="EMBL" id="ORX05668.1"/>
    </source>
</evidence>
<protein>
    <recommendedName>
        <fullName evidence="3">Diiron oxygenase</fullName>
    </recommendedName>
</protein>
<dbReference type="InterPro" id="IPR025859">
    <property type="entry name" value="AurF/CmlI"/>
</dbReference>
<dbReference type="GO" id="GO:0016491">
    <property type="term" value="F:oxidoreductase activity"/>
    <property type="evidence" value="ECO:0007669"/>
    <property type="project" value="InterPro"/>
</dbReference>
<dbReference type="STRING" id="1798.AWC30_07430"/>
<reference evidence="1 2" key="1">
    <citation type="submission" date="2016-01" db="EMBL/GenBank/DDBJ databases">
        <title>The new phylogeny of the genus Mycobacterium.</title>
        <authorList>
            <person name="Tarcisio F."/>
            <person name="Conor M."/>
            <person name="Antonella G."/>
            <person name="Elisabetta G."/>
            <person name="Giulia F.S."/>
            <person name="Sara T."/>
            <person name="Anna F."/>
            <person name="Clotilde B."/>
            <person name="Roberto B."/>
            <person name="Veronica D.S."/>
            <person name="Fabio R."/>
            <person name="Monica P."/>
            <person name="Olivier J."/>
            <person name="Enrico T."/>
            <person name="Nicola S."/>
        </authorList>
    </citation>
    <scope>NUCLEOTIDE SEQUENCE [LARGE SCALE GENOMIC DNA]</scope>
    <source>
        <strain evidence="1 2">DSM 44153</strain>
    </source>
</reference>
<dbReference type="InterPro" id="IPR012348">
    <property type="entry name" value="RNR-like"/>
</dbReference>
<gene>
    <name evidence="1" type="ORF">AWC30_07430</name>
</gene>
<proteinExistence type="predicted"/>
<accession>A0A1X2EKX2</accession>
<sequence length="342" mass="40029">MAQKLARTKMVRRWRRNMEVQDDTEYVAKLMTLSEGSVRRNFNPYIDIEWDAPEFKVTENDPRWVLPATDPLGRHPWYQSQSLERQIEIGMWRQANVAKVGLHFELILIRGLMEYAFWVPNGSPEYRYCLHEGIEEGYHTLMFQEMVNHIGADVPGMPRLLKWIQPVIPLVAGPAPIPFWFGILAGEEPIDHTQKAILREGKTLHPIMERVMAIHVAEEARHISFAHEYLAKRVPHLSRWKRFWLSLYVPMTMRILCSAIIVPPRAFWKEFDIPRSVRKEIFFGAPESRQMLRDMFGDVRMLCHDTGLMNPLAKLMWRICKINGKPSRFRAEPQRAHLAPAA</sequence>
<dbReference type="AlphaFoldDB" id="A0A1X2EKX2"/>
<dbReference type="RefSeq" id="WP_085109511.1">
    <property type="nucleotide sequence ID" value="NZ_JACKSN010000088.1"/>
</dbReference>
<evidence type="ECO:0008006" key="3">
    <source>
        <dbReference type="Google" id="ProtNLM"/>
    </source>
</evidence>
<dbReference type="Pfam" id="PF11583">
    <property type="entry name" value="AurF"/>
    <property type="match status" value="1"/>
</dbReference>
<name>A0A1X2EKX2_9MYCO</name>
<evidence type="ECO:0000313" key="2">
    <source>
        <dbReference type="Proteomes" id="UP000193090"/>
    </source>
</evidence>